<feature type="domain" description="Glycosyl hydrolase family 13 catalytic" evidence="2">
    <location>
        <begin position="139"/>
        <end position="571"/>
    </location>
</feature>
<dbReference type="CDD" id="cd11326">
    <property type="entry name" value="AmyAc_Glg_debranch"/>
    <property type="match status" value="1"/>
</dbReference>
<dbReference type="SUPFAM" id="SSF51011">
    <property type="entry name" value="Glycosyl hydrolase domain"/>
    <property type="match status" value="1"/>
</dbReference>
<comment type="caution">
    <text evidence="3">The sequence shown here is derived from an EMBL/GenBank/DDBJ whole genome shotgun (WGS) entry which is preliminary data.</text>
</comment>
<evidence type="ECO:0000313" key="3">
    <source>
        <dbReference type="EMBL" id="ROZ62092.1"/>
    </source>
</evidence>
<dbReference type="Pfam" id="PF00128">
    <property type="entry name" value="Alpha-amylase"/>
    <property type="match status" value="1"/>
</dbReference>
<sequence>MGVSRTPGESLAANVAVWAPGLESVDLIWAEPGQSWQRHTLRHLSGGIHFDLIHVSPDRALAAANSDRDPYVFMALPPGTRYGFIPSSSTMLREGNRTPETEQILLDPHGLGLERVGRPDHLPIHDPRTDAYGTRYVSSVVDERFDWDGDVHPDIPWRDTVIYEAHVKGLTIQHPEIPEDLRGTYAGLAHPVMTDYLKSLGVTTVELLPIHAHLDEAHLTENGLSNYWGYNTLSYFAPHAAYATPQARARGSQGVLEEVKATVKALHAAGLEVVLDVVYNHTAEGGATEQAYCWRGLGDQQWYRHHDGHYLDMTGCGNTLDFANPNVVRMALDSLRYWVRQLHVDGFRFDLAPALARDASHHFTARHPFLVAANADPAIGASKLIAEPWDVGMGGWQTGNFPPGWADWNDSYRDTVRDFWLTDQRAIASGGTGGSLSRLADALAGSNSRFAASGRTPLAAVNFVTAHDGFTLYDLTAYDQKHNQANREDNRDGTNDNHSWNHGEEGPAGTASVRAARARTARNMMATLLLSQGTPMITAGDEFLRSQGGNNNAYCQDSPIGWVNWSMTPADRAMLSCTRELLKLRRRFMNAQPDDYMHRVQDVRMDWFSPNGTPMQPDEWQAAGFRTVQMAVGARSGTAKGMVLVNGGPNDVEVRLPDQDSVEAFTGTETPDDADRSVLTGFELLFSTDAALRPFYGTAIPAGGSTVAPAMSVTVLHLV</sequence>
<dbReference type="GO" id="GO:0005980">
    <property type="term" value="P:glycogen catabolic process"/>
    <property type="evidence" value="ECO:0007669"/>
    <property type="project" value="InterPro"/>
</dbReference>
<dbReference type="SMART" id="SM00642">
    <property type="entry name" value="Aamy"/>
    <property type="match status" value="1"/>
</dbReference>
<protein>
    <submittedName>
        <fullName evidence="3">Glycogen debranching enzyme GlgX</fullName>
    </submittedName>
</protein>
<reference evidence="3 4" key="1">
    <citation type="submission" date="2018-10" db="EMBL/GenBank/DDBJ databases">
        <title>Kocuria sp. M5W7-7, whole genome shotgun sequence.</title>
        <authorList>
            <person name="Tuo L."/>
        </authorList>
    </citation>
    <scope>NUCLEOTIDE SEQUENCE [LARGE SCALE GENOMIC DNA]</scope>
    <source>
        <strain evidence="3 4">M5W7-7</strain>
    </source>
</reference>
<dbReference type="Gene3D" id="3.20.20.80">
    <property type="entry name" value="Glycosidases"/>
    <property type="match status" value="1"/>
</dbReference>
<accession>A0A3N3ZR44</accession>
<dbReference type="AlphaFoldDB" id="A0A3N3ZR44"/>
<feature type="compositionally biased region" description="Basic and acidic residues" evidence="1">
    <location>
        <begin position="485"/>
        <end position="505"/>
    </location>
</feature>
<proteinExistence type="predicted"/>
<dbReference type="OrthoDB" id="3236218at2"/>
<dbReference type="Proteomes" id="UP000270616">
    <property type="component" value="Unassembled WGS sequence"/>
</dbReference>
<evidence type="ECO:0000259" key="2">
    <source>
        <dbReference type="SMART" id="SM00642"/>
    </source>
</evidence>
<evidence type="ECO:0000256" key="1">
    <source>
        <dbReference type="SAM" id="MobiDB-lite"/>
    </source>
</evidence>
<dbReference type="NCBIfam" id="TIGR02100">
    <property type="entry name" value="glgX_debranch"/>
    <property type="match status" value="1"/>
</dbReference>
<dbReference type="InterPro" id="IPR011837">
    <property type="entry name" value="Glycogen_debranch_GlgX"/>
</dbReference>
<keyword evidence="4" id="KW-1185">Reference proteome</keyword>
<dbReference type="InterPro" id="IPR006047">
    <property type="entry name" value="GH13_cat_dom"/>
</dbReference>
<dbReference type="InterPro" id="IPR017853">
    <property type="entry name" value="GH"/>
</dbReference>
<organism evidence="3 4">
    <name type="scientific">Kocuria soli</name>
    <dbReference type="NCBI Taxonomy" id="2485125"/>
    <lineage>
        <taxon>Bacteria</taxon>
        <taxon>Bacillati</taxon>
        <taxon>Actinomycetota</taxon>
        <taxon>Actinomycetes</taxon>
        <taxon>Micrococcales</taxon>
        <taxon>Micrococcaceae</taxon>
        <taxon>Kocuria</taxon>
    </lineage>
</organism>
<name>A0A3N3ZR44_9MICC</name>
<gene>
    <name evidence="3" type="primary">glgX</name>
    <name evidence="3" type="ORF">EDL96_11175</name>
</gene>
<dbReference type="EMBL" id="RKMF01000015">
    <property type="protein sequence ID" value="ROZ62092.1"/>
    <property type="molecule type" value="Genomic_DNA"/>
</dbReference>
<dbReference type="SUPFAM" id="SSF51445">
    <property type="entry name" value="(Trans)glycosidases"/>
    <property type="match status" value="1"/>
</dbReference>
<dbReference type="PANTHER" id="PTHR43002">
    <property type="entry name" value="GLYCOGEN DEBRANCHING ENZYME"/>
    <property type="match status" value="1"/>
</dbReference>
<feature type="region of interest" description="Disordered" evidence="1">
    <location>
        <begin position="485"/>
        <end position="511"/>
    </location>
</feature>
<dbReference type="GO" id="GO:0004135">
    <property type="term" value="F:amylo-alpha-1,6-glucosidase activity"/>
    <property type="evidence" value="ECO:0007669"/>
    <property type="project" value="InterPro"/>
</dbReference>
<evidence type="ECO:0000313" key="4">
    <source>
        <dbReference type="Proteomes" id="UP000270616"/>
    </source>
</evidence>